<dbReference type="InterPro" id="IPR054231">
    <property type="entry name" value="DUF6956"/>
</dbReference>
<dbReference type="EMBL" id="QRUD01000146">
    <property type="protein sequence ID" value="RGR29517.1"/>
    <property type="molecule type" value="Genomic_DNA"/>
</dbReference>
<gene>
    <name evidence="2" type="ORF">DWY53_23380</name>
</gene>
<evidence type="ECO:0000313" key="2">
    <source>
        <dbReference type="EMBL" id="RGR29517.1"/>
    </source>
</evidence>
<feature type="domain" description="DUF6956" evidence="1">
    <location>
        <begin position="22"/>
        <end position="99"/>
    </location>
</feature>
<dbReference type="RefSeq" id="WP_080594362.1">
    <property type="nucleotide sequence ID" value="NZ_CAXSKM010000007.1"/>
</dbReference>
<dbReference type="Pfam" id="PF22273">
    <property type="entry name" value="DUF6956"/>
    <property type="match status" value="1"/>
</dbReference>
<proteinExistence type="predicted"/>
<reference evidence="2 3" key="1">
    <citation type="submission" date="2018-08" db="EMBL/GenBank/DDBJ databases">
        <title>A genome reference for cultivated species of the human gut microbiota.</title>
        <authorList>
            <person name="Zou Y."/>
            <person name="Xue W."/>
            <person name="Luo G."/>
        </authorList>
    </citation>
    <scope>NUCLEOTIDE SEQUENCE [LARGE SCALE GENOMIC DNA]</scope>
    <source>
        <strain evidence="2 3">AF25-30LB</strain>
    </source>
</reference>
<organism evidence="2 3">
    <name type="scientific">Phocaeicola vulgatus</name>
    <name type="common">Bacteroides vulgatus</name>
    <dbReference type="NCBI Taxonomy" id="821"/>
    <lineage>
        <taxon>Bacteria</taxon>
        <taxon>Pseudomonadati</taxon>
        <taxon>Bacteroidota</taxon>
        <taxon>Bacteroidia</taxon>
        <taxon>Bacteroidales</taxon>
        <taxon>Bacteroidaceae</taxon>
        <taxon>Phocaeicola</taxon>
    </lineage>
</organism>
<name>A0A395VPJ6_PHOVU</name>
<protein>
    <recommendedName>
        <fullName evidence="1">DUF6956 domain-containing protein</fullName>
    </recommendedName>
</protein>
<evidence type="ECO:0000313" key="3">
    <source>
        <dbReference type="Proteomes" id="UP000266497"/>
    </source>
</evidence>
<dbReference type="AlphaFoldDB" id="A0A395VPJ6"/>
<accession>A0A395VPJ6</accession>
<comment type="caution">
    <text evidence="2">The sequence shown here is derived from an EMBL/GenBank/DDBJ whole genome shotgun (WGS) entry which is preliminary data.</text>
</comment>
<sequence length="101" mass="11318">MPSHTGQVADGKKRKGGQAMNEAGYQTLIVKFGKPITELDGIFDDAEAWGVETLKGWIEDYESSRFTAIDSHTAVITSEYNMECVKTWLERNTPIAEKTEF</sequence>
<evidence type="ECO:0000259" key="1">
    <source>
        <dbReference type="Pfam" id="PF22273"/>
    </source>
</evidence>
<dbReference type="Proteomes" id="UP000266497">
    <property type="component" value="Unassembled WGS sequence"/>
</dbReference>